<feature type="transmembrane region" description="Helical" evidence="1">
    <location>
        <begin position="55"/>
        <end position="79"/>
    </location>
</feature>
<accession>A0A1X7KT10</accession>
<dbReference type="AlphaFoldDB" id="A0A1X7KT10"/>
<gene>
    <name evidence="2" type="ORF">SAMN06296010_2861</name>
</gene>
<sequence>MTNSPVPPIAQPPQQPMPQVSLPRVATVFYGVSPFLLLIGGFFSQVNARYTFDWAIMMTMIGTIVFWLGAVAFIIAIILSGVRSIAQQQVNILLQHDLARAGQRGQ</sequence>
<evidence type="ECO:0000313" key="2">
    <source>
        <dbReference type="EMBL" id="SMG44382.1"/>
    </source>
</evidence>
<protein>
    <submittedName>
        <fullName evidence="2">Uncharacterized protein</fullName>
    </submittedName>
</protein>
<proteinExistence type="predicted"/>
<feature type="transmembrane region" description="Helical" evidence="1">
    <location>
        <begin position="25"/>
        <end position="43"/>
    </location>
</feature>
<evidence type="ECO:0000313" key="3">
    <source>
        <dbReference type="Proteomes" id="UP000193244"/>
    </source>
</evidence>
<keyword evidence="1" id="KW-1133">Transmembrane helix</keyword>
<organism evidence="2 3">
    <name type="scientific">Agreia pratensis</name>
    <dbReference type="NCBI Taxonomy" id="150121"/>
    <lineage>
        <taxon>Bacteria</taxon>
        <taxon>Bacillati</taxon>
        <taxon>Actinomycetota</taxon>
        <taxon>Actinomycetes</taxon>
        <taxon>Micrococcales</taxon>
        <taxon>Microbacteriaceae</taxon>
        <taxon>Agreia</taxon>
    </lineage>
</organism>
<dbReference type="RefSeq" id="WP_085487153.1">
    <property type="nucleotide sequence ID" value="NZ_FXAY01000005.1"/>
</dbReference>
<dbReference type="Proteomes" id="UP000193244">
    <property type="component" value="Unassembled WGS sequence"/>
</dbReference>
<name>A0A1X7KT10_9MICO</name>
<keyword evidence="1" id="KW-0812">Transmembrane</keyword>
<dbReference type="EMBL" id="FXAY01000005">
    <property type="protein sequence ID" value="SMG44382.1"/>
    <property type="molecule type" value="Genomic_DNA"/>
</dbReference>
<keyword evidence="3" id="KW-1185">Reference proteome</keyword>
<keyword evidence="1" id="KW-0472">Membrane</keyword>
<reference evidence="3" key="1">
    <citation type="submission" date="2017-04" db="EMBL/GenBank/DDBJ databases">
        <authorList>
            <person name="Varghese N."/>
            <person name="Submissions S."/>
        </authorList>
    </citation>
    <scope>NUCLEOTIDE SEQUENCE [LARGE SCALE GENOMIC DNA]</scope>
    <source>
        <strain evidence="3">VKM Ac-2510</strain>
    </source>
</reference>
<dbReference type="STRING" id="150121.SAMN06296010_2861"/>
<evidence type="ECO:0000256" key="1">
    <source>
        <dbReference type="SAM" id="Phobius"/>
    </source>
</evidence>